<accession>A0AA38LBA1</accession>
<dbReference type="InterPro" id="IPR027486">
    <property type="entry name" value="Ribosomal_uS10_dom"/>
</dbReference>
<dbReference type="PANTHER" id="PTHR11700">
    <property type="entry name" value="30S RIBOSOMAL PROTEIN S10 FAMILY MEMBER"/>
    <property type="match status" value="1"/>
</dbReference>
<keyword evidence="2" id="KW-0689">Ribosomal protein</keyword>
<evidence type="ECO:0000313" key="6">
    <source>
        <dbReference type="EMBL" id="KAH9318363.1"/>
    </source>
</evidence>
<dbReference type="InterPro" id="IPR001848">
    <property type="entry name" value="Ribosomal_uS10"/>
</dbReference>
<evidence type="ECO:0000259" key="5">
    <source>
        <dbReference type="SMART" id="SM01403"/>
    </source>
</evidence>
<evidence type="ECO:0000256" key="2">
    <source>
        <dbReference type="ARBA" id="ARBA00022980"/>
    </source>
</evidence>
<feature type="region of interest" description="Disordered" evidence="4">
    <location>
        <begin position="46"/>
        <end position="74"/>
    </location>
</feature>
<reference evidence="6 7" key="1">
    <citation type="journal article" date="2021" name="Nat. Plants">
        <title>The Taxus genome provides insights into paclitaxel biosynthesis.</title>
        <authorList>
            <person name="Xiong X."/>
            <person name="Gou J."/>
            <person name="Liao Q."/>
            <person name="Li Y."/>
            <person name="Zhou Q."/>
            <person name="Bi G."/>
            <person name="Li C."/>
            <person name="Du R."/>
            <person name="Wang X."/>
            <person name="Sun T."/>
            <person name="Guo L."/>
            <person name="Liang H."/>
            <person name="Lu P."/>
            <person name="Wu Y."/>
            <person name="Zhang Z."/>
            <person name="Ro D.K."/>
            <person name="Shang Y."/>
            <person name="Huang S."/>
            <person name="Yan J."/>
        </authorList>
    </citation>
    <scope>NUCLEOTIDE SEQUENCE [LARGE SCALE GENOMIC DNA]</scope>
    <source>
        <strain evidence="6">Ta-2019</strain>
    </source>
</reference>
<evidence type="ECO:0000256" key="4">
    <source>
        <dbReference type="SAM" id="MobiDB-lite"/>
    </source>
</evidence>
<dbReference type="Pfam" id="PF00338">
    <property type="entry name" value="Ribosomal_S10"/>
    <property type="match status" value="1"/>
</dbReference>
<evidence type="ECO:0000256" key="3">
    <source>
        <dbReference type="ARBA" id="ARBA00023274"/>
    </source>
</evidence>
<dbReference type="Gene3D" id="3.30.70.600">
    <property type="entry name" value="Ribosomal protein S10 domain"/>
    <property type="match status" value="1"/>
</dbReference>
<dbReference type="AlphaFoldDB" id="A0AA38LBA1"/>
<dbReference type="EMBL" id="JAHRHJ020000004">
    <property type="protein sequence ID" value="KAH9318363.1"/>
    <property type="molecule type" value="Genomic_DNA"/>
</dbReference>
<dbReference type="GO" id="GO:1990904">
    <property type="term" value="C:ribonucleoprotein complex"/>
    <property type="evidence" value="ECO:0007669"/>
    <property type="project" value="UniProtKB-KW"/>
</dbReference>
<dbReference type="GO" id="GO:0006412">
    <property type="term" value="P:translation"/>
    <property type="evidence" value="ECO:0007669"/>
    <property type="project" value="InterPro"/>
</dbReference>
<dbReference type="InterPro" id="IPR036838">
    <property type="entry name" value="Ribosomal_uS10_dom_sf"/>
</dbReference>
<dbReference type="SUPFAM" id="SSF54999">
    <property type="entry name" value="Ribosomal protein S10"/>
    <property type="match status" value="1"/>
</dbReference>
<feature type="domain" description="Small ribosomal subunit protein uS10" evidence="5">
    <location>
        <begin position="81"/>
        <end position="166"/>
    </location>
</feature>
<evidence type="ECO:0000313" key="7">
    <source>
        <dbReference type="Proteomes" id="UP000824469"/>
    </source>
</evidence>
<evidence type="ECO:0000256" key="1">
    <source>
        <dbReference type="ARBA" id="ARBA00007102"/>
    </source>
</evidence>
<comment type="similarity">
    <text evidence="1">Belongs to the universal ribosomal protein uS10 family.</text>
</comment>
<feature type="non-terminal residue" evidence="6">
    <location>
        <position position="1"/>
    </location>
</feature>
<dbReference type="SMART" id="SM01403">
    <property type="entry name" value="Ribosomal_S10"/>
    <property type="match status" value="1"/>
</dbReference>
<dbReference type="GO" id="GO:0003735">
    <property type="term" value="F:structural constituent of ribosome"/>
    <property type="evidence" value="ECO:0007669"/>
    <property type="project" value="InterPro"/>
</dbReference>
<dbReference type="GO" id="GO:0005840">
    <property type="term" value="C:ribosome"/>
    <property type="evidence" value="ECO:0007669"/>
    <property type="project" value="UniProtKB-KW"/>
</dbReference>
<sequence length="177" mass="20919">GRQIEGHCGLQFLSCHYSEMGTMVKQLRASVLPRINLYSHRFMSSAESKADNTHPAQKQKHRQEGKGEGAAPSPIGDAKIRVLVKSFSKKYLNHPCFQDFRKVGLPRRRVLYTVLRSPHIDKKSREQFEMRVYKQLLEKETDVNELAKKFFWFKRMHFFGAQYEFIFNYKTRLDMTR</sequence>
<gene>
    <name evidence="6" type="ORF">KI387_020132</name>
</gene>
<organism evidence="6 7">
    <name type="scientific">Taxus chinensis</name>
    <name type="common">Chinese yew</name>
    <name type="synonym">Taxus wallichiana var. chinensis</name>
    <dbReference type="NCBI Taxonomy" id="29808"/>
    <lineage>
        <taxon>Eukaryota</taxon>
        <taxon>Viridiplantae</taxon>
        <taxon>Streptophyta</taxon>
        <taxon>Embryophyta</taxon>
        <taxon>Tracheophyta</taxon>
        <taxon>Spermatophyta</taxon>
        <taxon>Pinopsida</taxon>
        <taxon>Pinidae</taxon>
        <taxon>Conifers II</taxon>
        <taxon>Cupressales</taxon>
        <taxon>Taxaceae</taxon>
        <taxon>Taxus</taxon>
    </lineage>
</organism>
<keyword evidence="7" id="KW-1185">Reference proteome</keyword>
<dbReference type="Proteomes" id="UP000824469">
    <property type="component" value="Unassembled WGS sequence"/>
</dbReference>
<dbReference type="PRINTS" id="PR00971">
    <property type="entry name" value="RIBOSOMALS10"/>
</dbReference>
<comment type="caution">
    <text evidence="6">The sequence shown here is derived from an EMBL/GenBank/DDBJ whole genome shotgun (WGS) entry which is preliminary data.</text>
</comment>
<proteinExistence type="inferred from homology"/>
<protein>
    <recommendedName>
        <fullName evidence="5">Small ribosomal subunit protein uS10 domain-containing protein</fullName>
    </recommendedName>
</protein>
<name>A0AA38LBA1_TAXCH</name>
<feature type="non-terminal residue" evidence="6">
    <location>
        <position position="177"/>
    </location>
</feature>
<keyword evidence="3" id="KW-0687">Ribonucleoprotein</keyword>